<proteinExistence type="predicted"/>
<sequence length="116" mass="13468">MSGIVFYRTDHRAKIVEWYRENLDADIWLEQTGCTILIKDGFRFGFCDGGQTETCGTLTFVYDSKEQVDAMHKQLGEACREHPHENGQYQIYQFFAEDPDGRTVEIQTFLHKTPPV</sequence>
<name>A0A0W1SE11_9EURY</name>
<dbReference type="AlphaFoldDB" id="A0A0W1SE11"/>
<dbReference type="EMBL" id="LOPV01000302">
    <property type="protein sequence ID" value="KTG24445.1"/>
    <property type="molecule type" value="Genomic_DNA"/>
</dbReference>
<dbReference type="SUPFAM" id="SSF54593">
    <property type="entry name" value="Glyoxalase/Bleomycin resistance protein/Dihydroxybiphenyl dioxygenase"/>
    <property type="match status" value="1"/>
</dbReference>
<gene>
    <name evidence="1" type="ORF">AUR66_16585</name>
</gene>
<keyword evidence="2" id="KW-1185">Reference proteome</keyword>
<organism evidence="1 2">
    <name type="scientific">Haloferax profundi</name>
    <dbReference type="NCBI Taxonomy" id="1544718"/>
    <lineage>
        <taxon>Archaea</taxon>
        <taxon>Methanobacteriati</taxon>
        <taxon>Methanobacteriota</taxon>
        <taxon>Stenosarchaea group</taxon>
        <taxon>Halobacteria</taxon>
        <taxon>Halobacteriales</taxon>
        <taxon>Haloferacaceae</taxon>
        <taxon>Haloferax</taxon>
    </lineage>
</organism>
<dbReference type="Proteomes" id="UP000053157">
    <property type="component" value="Unassembled WGS sequence"/>
</dbReference>
<dbReference type="InterPro" id="IPR029068">
    <property type="entry name" value="Glyas_Bleomycin-R_OHBP_Dase"/>
</dbReference>
<evidence type="ECO:0000313" key="2">
    <source>
        <dbReference type="Proteomes" id="UP000053157"/>
    </source>
</evidence>
<dbReference type="CDD" id="cd06587">
    <property type="entry name" value="VOC"/>
    <property type="match status" value="1"/>
</dbReference>
<protein>
    <submittedName>
        <fullName evidence="1">Glyoxalase</fullName>
    </submittedName>
</protein>
<accession>A0A0W1SE11</accession>
<comment type="caution">
    <text evidence="1">The sequence shown here is derived from an EMBL/GenBank/DDBJ whole genome shotgun (WGS) entry which is preliminary data.</text>
</comment>
<reference evidence="1 2" key="1">
    <citation type="submission" date="2015-12" db="EMBL/GenBank/DDBJ databases">
        <title>Haloferax profundi sp. nov. isolated from the Discovery deep brine-seawater interface in the Red Sea.</title>
        <authorList>
            <person name="Zhang G."/>
            <person name="Stingl U."/>
            <person name="Rashid M."/>
        </authorList>
    </citation>
    <scope>NUCLEOTIDE SEQUENCE [LARGE SCALE GENOMIC DNA]</scope>
    <source>
        <strain evidence="1 2">SB29</strain>
    </source>
</reference>
<dbReference type="Gene3D" id="3.10.180.10">
    <property type="entry name" value="2,3-Dihydroxybiphenyl 1,2-Dioxygenase, domain 1"/>
    <property type="match status" value="1"/>
</dbReference>
<evidence type="ECO:0000313" key="1">
    <source>
        <dbReference type="EMBL" id="KTG24445.1"/>
    </source>
</evidence>